<dbReference type="SUPFAM" id="SSF52540">
    <property type="entry name" value="P-loop containing nucleoside triphosphate hydrolases"/>
    <property type="match status" value="1"/>
</dbReference>
<organism evidence="2 3">
    <name type="scientific">Morganella morganii</name>
    <name type="common">Proteus morganii</name>
    <dbReference type="NCBI Taxonomy" id="582"/>
    <lineage>
        <taxon>Bacteria</taxon>
        <taxon>Pseudomonadati</taxon>
        <taxon>Pseudomonadota</taxon>
        <taxon>Gammaproteobacteria</taxon>
        <taxon>Enterobacterales</taxon>
        <taxon>Morganellaceae</taxon>
        <taxon>Morganella</taxon>
    </lineage>
</organism>
<dbReference type="Proteomes" id="UP000032582">
    <property type="component" value="Unassembled WGS sequence"/>
</dbReference>
<accession>A0A0D8LB76</accession>
<dbReference type="InterPro" id="IPR003593">
    <property type="entry name" value="AAA+_ATPase"/>
</dbReference>
<proteinExistence type="predicted"/>
<dbReference type="Pfam" id="PF01695">
    <property type="entry name" value="IstB_IS21"/>
    <property type="match status" value="1"/>
</dbReference>
<gene>
    <name evidence="2" type="ORF">UA45_08985</name>
</gene>
<reference evidence="2 3" key="1">
    <citation type="submission" date="2015-02" db="EMBL/GenBank/DDBJ databases">
        <title>Whole genome shotgun sequencing of cultured foodborne pathogen.</title>
        <authorList>
            <person name="Timme R."/>
            <person name="Allard M.W."/>
            <person name="Strain E."/>
            <person name="Evans P.S."/>
            <person name="Brown E."/>
        </authorList>
    </citation>
    <scope>NUCLEOTIDE SEQUENCE [LARGE SCALE GENOMIC DNA]</scope>
    <source>
        <strain evidence="2 3">GCSL-TSO-24</strain>
    </source>
</reference>
<dbReference type="Gene3D" id="3.40.50.300">
    <property type="entry name" value="P-loop containing nucleotide triphosphate hydrolases"/>
    <property type="match status" value="1"/>
</dbReference>
<evidence type="ECO:0000313" key="3">
    <source>
        <dbReference type="Proteomes" id="UP000032582"/>
    </source>
</evidence>
<dbReference type="InterPro" id="IPR028350">
    <property type="entry name" value="DNAC/IstB-like"/>
</dbReference>
<dbReference type="PANTHER" id="PTHR30050">
    <property type="entry name" value="CHROMOSOMAL REPLICATION INITIATOR PROTEIN DNAA"/>
    <property type="match status" value="1"/>
</dbReference>
<name>A0A0D8LB76_MORMO</name>
<dbReference type="PIRSF" id="PIRSF003073">
    <property type="entry name" value="DNAC_TnpB_IstB"/>
    <property type="match status" value="1"/>
</dbReference>
<feature type="domain" description="AAA+ ATPase" evidence="1">
    <location>
        <begin position="98"/>
        <end position="228"/>
    </location>
</feature>
<dbReference type="PATRIC" id="fig|582.24.peg.2795"/>
<dbReference type="GO" id="GO:0006260">
    <property type="term" value="P:DNA replication"/>
    <property type="evidence" value="ECO:0007669"/>
    <property type="project" value="TreeGrafter"/>
</dbReference>
<dbReference type="EMBL" id="JZSH01000083">
    <property type="protein sequence ID" value="KJF78008.1"/>
    <property type="molecule type" value="Genomic_DNA"/>
</dbReference>
<evidence type="ECO:0000259" key="1">
    <source>
        <dbReference type="SMART" id="SM00382"/>
    </source>
</evidence>
<dbReference type="CDD" id="cd00009">
    <property type="entry name" value="AAA"/>
    <property type="match status" value="1"/>
</dbReference>
<dbReference type="InterPro" id="IPR027417">
    <property type="entry name" value="P-loop_NTPase"/>
</dbReference>
<dbReference type="PANTHER" id="PTHR30050:SF4">
    <property type="entry name" value="ATP-BINDING PROTEIN RV3427C IN INSERTION SEQUENCE-RELATED"/>
    <property type="match status" value="1"/>
</dbReference>
<dbReference type="InterPro" id="IPR002611">
    <property type="entry name" value="IstB_ATP-bd"/>
</dbReference>
<comment type="caution">
    <text evidence="2">The sequence shown here is derived from an EMBL/GenBank/DDBJ whole genome shotgun (WGS) entry which is preliminary data.</text>
</comment>
<dbReference type="SMART" id="SM00382">
    <property type="entry name" value="AAA"/>
    <property type="match status" value="1"/>
</dbReference>
<dbReference type="AlphaFoldDB" id="A0A0D8LB76"/>
<protein>
    <submittedName>
        <fullName evidence="2">DNA replication protein DnaC</fullName>
    </submittedName>
</protein>
<evidence type="ECO:0000313" key="2">
    <source>
        <dbReference type="EMBL" id="KJF78008.1"/>
    </source>
</evidence>
<dbReference type="GO" id="GO:0005524">
    <property type="term" value="F:ATP binding"/>
    <property type="evidence" value="ECO:0007669"/>
    <property type="project" value="InterPro"/>
</dbReference>
<sequence>MATAAQTLARFNRIKPENIKPKFTDPADLMAWQREQGAIDSKRIIDENRVARLHKIMGRSGISPLHQECTFDNYLAATPEQQRALSKSQQYAAEFGKSFGGFIFSGNPGTGKNHLAAAIGNQIIRNGKSILIATLPDLMMRVRETYQKGAKTTESQLISDLCEVDLLVLDDVGVQRNNLNEELIIFQVVDRRSSNKKPVGVLTNLNFDELAKALGDRVIDRLRMGSPTVINFTWESFRRQVK</sequence>